<dbReference type="AlphaFoldDB" id="A0A165CTZ4"/>
<dbReference type="Proteomes" id="UP000077266">
    <property type="component" value="Unassembled WGS sequence"/>
</dbReference>
<keyword evidence="2 7" id="KW-0121">Carboxypeptidase</keyword>
<evidence type="ECO:0000256" key="5">
    <source>
        <dbReference type="ARBA" id="ARBA00022801"/>
    </source>
</evidence>
<gene>
    <name evidence="8" type="ORF">EXIGLDRAFT_626136</name>
</gene>
<sequence length="372" mass="41054">CLILDESGPKRNPYSWNEKANVLYIHQPVNVGFSYAEHGESVSITEDAAVDIAAFISILFDSEHFEHLNLTSPGRRLHMTGESYGGRYTPLFASAVLDHNAIRVQGGHEPITVASVMLGNGLVDWSALMSGFYDIQCTTAPGVIPTTPVSTCVRMKQALPRCLKGLQGMCIDVFDKIGCIAAYSFCQAEMMAPYSSAGRNRYDVTKPCERTEDDSSCYGKQMHFIRYLSLNSTQEELGVDPAVRGPFQSCSRTESVAFHESADYFRVSYDYVASLLERGVRVLAYNGAYDFVCNWPGTQRCSSIIILSWSGTSAYRATELQEWEVDGQPAGQWRSANGLAFATIYGAGHMAPFDKPKESLALLQRWLEGGAF</sequence>
<dbReference type="PANTHER" id="PTHR11802:SF113">
    <property type="entry name" value="SERINE CARBOXYPEPTIDASE CTSA-4.1"/>
    <property type="match status" value="1"/>
</dbReference>
<name>A0A165CTZ4_EXIGL</name>
<dbReference type="GO" id="GO:0000324">
    <property type="term" value="C:fungal-type vacuole"/>
    <property type="evidence" value="ECO:0007669"/>
    <property type="project" value="TreeGrafter"/>
</dbReference>
<dbReference type="InterPro" id="IPR018202">
    <property type="entry name" value="Ser_caboxypep_ser_AS"/>
</dbReference>
<dbReference type="Pfam" id="PF00450">
    <property type="entry name" value="Peptidase_S10"/>
    <property type="match status" value="1"/>
</dbReference>
<dbReference type="EMBL" id="KV426287">
    <property type="protein sequence ID" value="KZV83116.1"/>
    <property type="molecule type" value="Genomic_DNA"/>
</dbReference>
<protein>
    <recommendedName>
        <fullName evidence="7">Carboxypeptidase</fullName>
        <ecNumber evidence="7">3.4.16.-</ecNumber>
    </recommendedName>
</protein>
<evidence type="ECO:0000313" key="8">
    <source>
        <dbReference type="EMBL" id="KZV83116.1"/>
    </source>
</evidence>
<organism evidence="8 9">
    <name type="scientific">Exidia glandulosa HHB12029</name>
    <dbReference type="NCBI Taxonomy" id="1314781"/>
    <lineage>
        <taxon>Eukaryota</taxon>
        <taxon>Fungi</taxon>
        <taxon>Dikarya</taxon>
        <taxon>Basidiomycota</taxon>
        <taxon>Agaricomycotina</taxon>
        <taxon>Agaricomycetes</taxon>
        <taxon>Auriculariales</taxon>
        <taxon>Exidiaceae</taxon>
        <taxon>Exidia</taxon>
    </lineage>
</organism>
<proteinExistence type="inferred from homology"/>
<evidence type="ECO:0000256" key="6">
    <source>
        <dbReference type="ARBA" id="ARBA00023180"/>
    </source>
</evidence>
<dbReference type="PRINTS" id="PR00724">
    <property type="entry name" value="CRBOXYPTASEC"/>
</dbReference>
<keyword evidence="4" id="KW-0732">Signal</keyword>
<dbReference type="InterPro" id="IPR029058">
    <property type="entry name" value="AB_hydrolase_fold"/>
</dbReference>
<dbReference type="PROSITE" id="PS00131">
    <property type="entry name" value="CARBOXYPEPT_SER_SER"/>
    <property type="match status" value="1"/>
</dbReference>
<keyword evidence="6" id="KW-0325">Glycoprotein</keyword>
<dbReference type="Gene3D" id="3.40.50.1820">
    <property type="entry name" value="alpha/beta hydrolase"/>
    <property type="match status" value="1"/>
</dbReference>
<feature type="non-terminal residue" evidence="8">
    <location>
        <position position="1"/>
    </location>
</feature>
<dbReference type="SUPFAM" id="SSF53474">
    <property type="entry name" value="alpha/beta-Hydrolases"/>
    <property type="match status" value="1"/>
</dbReference>
<dbReference type="PROSITE" id="PS00560">
    <property type="entry name" value="CARBOXYPEPT_SER_HIS"/>
    <property type="match status" value="1"/>
</dbReference>
<keyword evidence="3 7" id="KW-0645">Protease</keyword>
<accession>A0A165CTZ4</accession>
<dbReference type="InParanoid" id="A0A165CTZ4"/>
<dbReference type="EC" id="3.4.16.-" evidence="7"/>
<reference evidence="8 9" key="1">
    <citation type="journal article" date="2016" name="Mol. Biol. Evol.">
        <title>Comparative Genomics of Early-Diverging Mushroom-Forming Fungi Provides Insights into the Origins of Lignocellulose Decay Capabilities.</title>
        <authorList>
            <person name="Nagy L.G."/>
            <person name="Riley R."/>
            <person name="Tritt A."/>
            <person name="Adam C."/>
            <person name="Daum C."/>
            <person name="Floudas D."/>
            <person name="Sun H."/>
            <person name="Yadav J.S."/>
            <person name="Pangilinan J."/>
            <person name="Larsson K.H."/>
            <person name="Matsuura K."/>
            <person name="Barry K."/>
            <person name="Labutti K."/>
            <person name="Kuo R."/>
            <person name="Ohm R.A."/>
            <person name="Bhattacharya S.S."/>
            <person name="Shirouzu T."/>
            <person name="Yoshinaga Y."/>
            <person name="Martin F.M."/>
            <person name="Grigoriev I.V."/>
            <person name="Hibbett D.S."/>
        </authorList>
    </citation>
    <scope>NUCLEOTIDE SEQUENCE [LARGE SCALE GENOMIC DNA]</scope>
    <source>
        <strain evidence="8 9">HHB12029</strain>
    </source>
</reference>
<evidence type="ECO:0000256" key="4">
    <source>
        <dbReference type="ARBA" id="ARBA00022729"/>
    </source>
</evidence>
<keyword evidence="5 7" id="KW-0378">Hydrolase</keyword>
<evidence type="ECO:0000256" key="2">
    <source>
        <dbReference type="ARBA" id="ARBA00022645"/>
    </source>
</evidence>
<dbReference type="PANTHER" id="PTHR11802">
    <property type="entry name" value="SERINE PROTEASE FAMILY S10 SERINE CARBOXYPEPTIDASE"/>
    <property type="match status" value="1"/>
</dbReference>
<dbReference type="STRING" id="1314781.A0A165CTZ4"/>
<evidence type="ECO:0000256" key="3">
    <source>
        <dbReference type="ARBA" id="ARBA00022670"/>
    </source>
</evidence>
<evidence type="ECO:0000313" key="9">
    <source>
        <dbReference type="Proteomes" id="UP000077266"/>
    </source>
</evidence>
<dbReference type="OrthoDB" id="443318at2759"/>
<comment type="similarity">
    <text evidence="1 7">Belongs to the peptidase S10 family.</text>
</comment>
<dbReference type="InterPro" id="IPR033124">
    <property type="entry name" value="Ser_caboxypep_his_AS"/>
</dbReference>
<dbReference type="Gene3D" id="1.10.287.410">
    <property type="match status" value="1"/>
</dbReference>
<dbReference type="InterPro" id="IPR001563">
    <property type="entry name" value="Peptidase_S10"/>
</dbReference>
<dbReference type="GO" id="GO:0004185">
    <property type="term" value="F:serine-type carboxypeptidase activity"/>
    <property type="evidence" value="ECO:0007669"/>
    <property type="project" value="UniProtKB-UniRule"/>
</dbReference>
<evidence type="ECO:0000256" key="1">
    <source>
        <dbReference type="ARBA" id="ARBA00009431"/>
    </source>
</evidence>
<evidence type="ECO:0000256" key="7">
    <source>
        <dbReference type="RuleBase" id="RU361156"/>
    </source>
</evidence>
<dbReference type="GO" id="GO:0006508">
    <property type="term" value="P:proteolysis"/>
    <property type="evidence" value="ECO:0007669"/>
    <property type="project" value="UniProtKB-KW"/>
</dbReference>
<keyword evidence="9" id="KW-1185">Reference proteome</keyword>